<dbReference type="InterPro" id="IPR050576">
    <property type="entry name" value="Cilia_flagella_integrity"/>
</dbReference>
<evidence type="ECO:0000313" key="13">
    <source>
        <dbReference type="Proteomes" id="UP001497525"/>
    </source>
</evidence>
<accession>A0AAV2TN84</accession>
<dbReference type="GO" id="GO:0005929">
    <property type="term" value="C:cilium"/>
    <property type="evidence" value="ECO:0007669"/>
    <property type="project" value="TreeGrafter"/>
</dbReference>
<evidence type="ECO:0000256" key="7">
    <source>
        <dbReference type="ARBA" id="ARBA00023069"/>
    </source>
</evidence>
<keyword evidence="7" id="KW-0969">Cilium</keyword>
<keyword evidence="8" id="KW-0206">Cytoskeleton</keyword>
<evidence type="ECO:0000256" key="6">
    <source>
        <dbReference type="ARBA" id="ARBA00023054"/>
    </source>
</evidence>
<keyword evidence="6" id="KW-0175">Coiled coil</keyword>
<keyword evidence="5" id="KW-0282">Flagellum</keyword>
<evidence type="ECO:0000256" key="11">
    <source>
        <dbReference type="ARBA" id="ARBA00040950"/>
    </source>
</evidence>
<reference evidence="12" key="1">
    <citation type="submission" date="2024-06" db="EMBL/GenBank/DDBJ databases">
        <authorList>
            <person name="Liu X."/>
            <person name="Lenzi L."/>
            <person name="Haldenby T S."/>
            <person name="Uol C."/>
        </authorList>
    </citation>
    <scope>NUCLEOTIDE SEQUENCE</scope>
</reference>
<evidence type="ECO:0000256" key="1">
    <source>
        <dbReference type="ARBA" id="ARBA00004611"/>
    </source>
</evidence>
<proteinExistence type="inferred from homology"/>
<gene>
    <name evidence="12" type="ORF">CDAUBV1_LOCUS13537</name>
</gene>
<dbReference type="InterPro" id="IPR001611">
    <property type="entry name" value="Leu-rich_rpt"/>
</dbReference>
<evidence type="ECO:0000256" key="5">
    <source>
        <dbReference type="ARBA" id="ARBA00022846"/>
    </source>
</evidence>
<evidence type="ECO:0000256" key="10">
    <source>
        <dbReference type="ARBA" id="ARBA00038378"/>
    </source>
</evidence>
<dbReference type="InterPro" id="IPR032675">
    <property type="entry name" value="LRR_dom_sf"/>
</dbReference>
<evidence type="ECO:0000256" key="9">
    <source>
        <dbReference type="ARBA" id="ARBA00023273"/>
    </source>
</evidence>
<sequence length="525" mass="61394">MSRLYDTIEPTVISEELLTEVVHAQGPKGAAGDLVKKGGVVLEKVNRLRLDYKNILKIDNLWNFRNLVCLQMDNNIIEKIEGLEHLVHLKWLDLSFNNIEKIEGLESLVNLEDLTLFNNRIVYLENLDSLKKMQVLSVGNNKLSRLEDLIYLRRFPVLQSLCLRGNPMCAEEEYLDYIYAFLPKLIYLDYKRTETDRRTPAYEKYQLRVDEVVASEVAETEAKRIAEDQEAQRKIHRDAFIEGMDNENIFELLYLDDPEGRELLTVPELSHSVETFREKFTAQCKALFDYGLTELGKRQTEVEQFRTCITKAKEINDANGKKEIQEFKEYQKNAFKQLEQTTDSVSLQQKIKDYCDQLHQLWYTLMRNEMILAEQLEDVIKEFELSMQDIIDRFIQNVEASFAESRDLQAQFNDRLTDICPNVLERLSRVDTEVNASDALLQIFIDKETIANALQSSNYAHQFELDGMADRINHRAREWLAELLKSLHEREEYERNRARVTEISRTVDAFRQELDSLVDQMTSAS</sequence>
<dbReference type="Proteomes" id="UP001497525">
    <property type="component" value="Unassembled WGS sequence"/>
</dbReference>
<keyword evidence="2" id="KW-0963">Cytoplasm</keyword>
<dbReference type="SUPFAM" id="SSF52058">
    <property type="entry name" value="L domain-like"/>
    <property type="match status" value="1"/>
</dbReference>
<dbReference type="AlphaFoldDB" id="A0AAV2TN84"/>
<dbReference type="SMART" id="SM00365">
    <property type="entry name" value="LRR_SD22"/>
    <property type="match status" value="4"/>
</dbReference>
<evidence type="ECO:0000256" key="2">
    <source>
        <dbReference type="ARBA" id="ARBA00022490"/>
    </source>
</evidence>
<evidence type="ECO:0000256" key="8">
    <source>
        <dbReference type="ARBA" id="ARBA00023212"/>
    </source>
</evidence>
<dbReference type="PROSITE" id="PS51450">
    <property type="entry name" value="LRR"/>
    <property type="match status" value="3"/>
</dbReference>
<organism evidence="12 13">
    <name type="scientific">Calicophoron daubneyi</name>
    <name type="common">Rumen fluke</name>
    <name type="synonym">Paramphistomum daubneyi</name>
    <dbReference type="NCBI Taxonomy" id="300641"/>
    <lineage>
        <taxon>Eukaryota</taxon>
        <taxon>Metazoa</taxon>
        <taxon>Spiralia</taxon>
        <taxon>Lophotrochozoa</taxon>
        <taxon>Platyhelminthes</taxon>
        <taxon>Trematoda</taxon>
        <taxon>Digenea</taxon>
        <taxon>Plagiorchiida</taxon>
        <taxon>Pronocephalata</taxon>
        <taxon>Paramphistomoidea</taxon>
        <taxon>Paramphistomidae</taxon>
        <taxon>Calicophoron</taxon>
    </lineage>
</organism>
<comment type="subcellular location">
    <subcellularLocation>
        <location evidence="1">Cytoplasm</location>
        <location evidence="1">Cytoskeleton</location>
        <location evidence="1">Flagellum axoneme</location>
    </subcellularLocation>
</comment>
<dbReference type="Gene3D" id="3.80.10.10">
    <property type="entry name" value="Ribonuclease Inhibitor"/>
    <property type="match status" value="1"/>
</dbReference>
<keyword evidence="3" id="KW-0433">Leucine-rich repeat</keyword>
<dbReference type="PANTHER" id="PTHR45973:SF12">
    <property type="entry name" value="DYNEIN REGULATORY COMPLEX SUBUNIT 3"/>
    <property type="match status" value="1"/>
</dbReference>
<evidence type="ECO:0000256" key="3">
    <source>
        <dbReference type="ARBA" id="ARBA00022614"/>
    </source>
</evidence>
<keyword evidence="9" id="KW-0966">Cell projection</keyword>
<dbReference type="PANTHER" id="PTHR45973">
    <property type="entry name" value="PROTEIN PHOSPHATASE 1 REGULATORY SUBUNIT SDS22-RELATED"/>
    <property type="match status" value="1"/>
</dbReference>
<dbReference type="EMBL" id="CAXLJL010000523">
    <property type="protein sequence ID" value="CAL5138725.1"/>
    <property type="molecule type" value="Genomic_DNA"/>
</dbReference>
<comment type="similarity">
    <text evidence="10">Belongs to the DRC3 family.</text>
</comment>
<comment type="caution">
    <text evidence="12">The sequence shown here is derived from an EMBL/GenBank/DDBJ whole genome shotgun (WGS) entry which is preliminary data.</text>
</comment>
<protein>
    <recommendedName>
        <fullName evidence="11">Dynein regulatory complex subunit 3</fullName>
    </recommendedName>
</protein>
<keyword evidence="4" id="KW-0677">Repeat</keyword>
<evidence type="ECO:0000256" key="4">
    <source>
        <dbReference type="ARBA" id="ARBA00022737"/>
    </source>
</evidence>
<evidence type="ECO:0000313" key="12">
    <source>
        <dbReference type="EMBL" id="CAL5138725.1"/>
    </source>
</evidence>
<name>A0AAV2TN84_CALDB</name>
<dbReference type="Pfam" id="PF14580">
    <property type="entry name" value="LRR_9"/>
    <property type="match status" value="1"/>
</dbReference>